<feature type="transmembrane region" description="Helical" evidence="1">
    <location>
        <begin position="217"/>
        <end position="239"/>
    </location>
</feature>
<organism evidence="2 3">
    <name type="scientific">Dibothriocephalus latus</name>
    <name type="common">Fish tapeworm</name>
    <name type="synonym">Diphyllobothrium latum</name>
    <dbReference type="NCBI Taxonomy" id="60516"/>
    <lineage>
        <taxon>Eukaryota</taxon>
        <taxon>Metazoa</taxon>
        <taxon>Spiralia</taxon>
        <taxon>Lophotrochozoa</taxon>
        <taxon>Platyhelminthes</taxon>
        <taxon>Cestoda</taxon>
        <taxon>Eucestoda</taxon>
        <taxon>Diphyllobothriidea</taxon>
        <taxon>Diphyllobothriidae</taxon>
        <taxon>Dibothriocephalus</taxon>
    </lineage>
</organism>
<keyword evidence="1" id="KW-0472">Membrane</keyword>
<feature type="transmembrane region" description="Helical" evidence="1">
    <location>
        <begin position="91"/>
        <end position="116"/>
    </location>
</feature>
<reference evidence="2 3" key="1">
    <citation type="submission" date="2018-11" db="EMBL/GenBank/DDBJ databases">
        <authorList>
            <consortium name="Pathogen Informatics"/>
        </authorList>
    </citation>
    <scope>NUCLEOTIDE SEQUENCE [LARGE SCALE GENOMIC DNA]</scope>
</reference>
<sequence>MNVLSNGDRGRLTSLLLVSVGVCTLFGHIGSLPVILYFTTAFLVIFATVFGEVVFHSSQNFPLELLVNFFSNNAHWTVGVALSPNQGSISFFLASYTVFSVSLLFAACLGLGYSVLSTSLGKPVWELESVVLKPFAVPAFIAGRRGIFLLYCVVITTSVASCACNVLGLISLILHDFIQTYIKTTLNSYRSICSVLAAPLAGIISLSLYWCRLTREGVWVGLLGSPILGFIISAINGIATEGCSKMNVLNELSRLKLMTPEDDKFVNLSDPCIAHANGFPKVHETDAPLRMIVLLNASRTYNIAT</sequence>
<feature type="transmembrane region" description="Helical" evidence="1">
    <location>
        <begin position="191"/>
        <end position="211"/>
    </location>
</feature>
<accession>A0A3P6TJP7</accession>
<evidence type="ECO:0000313" key="2">
    <source>
        <dbReference type="EMBL" id="VDK88256.1"/>
    </source>
</evidence>
<dbReference type="Proteomes" id="UP000281553">
    <property type="component" value="Unassembled WGS sequence"/>
</dbReference>
<keyword evidence="1" id="KW-0812">Transmembrane</keyword>
<dbReference type="EMBL" id="UYRU01044971">
    <property type="protein sequence ID" value="VDK88256.1"/>
    <property type="molecule type" value="Genomic_DNA"/>
</dbReference>
<keyword evidence="3" id="KW-1185">Reference proteome</keyword>
<name>A0A3P6TJP7_DIBLA</name>
<dbReference type="OrthoDB" id="10029313at2759"/>
<keyword evidence="1" id="KW-1133">Transmembrane helix</keyword>
<proteinExistence type="predicted"/>
<feature type="transmembrane region" description="Helical" evidence="1">
    <location>
        <begin position="35"/>
        <end position="55"/>
    </location>
</feature>
<feature type="transmembrane region" description="Helical" evidence="1">
    <location>
        <begin position="148"/>
        <end position="170"/>
    </location>
</feature>
<feature type="transmembrane region" description="Helical" evidence="1">
    <location>
        <begin position="12"/>
        <end position="29"/>
    </location>
</feature>
<evidence type="ECO:0000256" key="1">
    <source>
        <dbReference type="SAM" id="Phobius"/>
    </source>
</evidence>
<protein>
    <submittedName>
        <fullName evidence="2">Uncharacterized protein</fullName>
    </submittedName>
</protein>
<gene>
    <name evidence="2" type="ORF">DILT_LOCUS4178</name>
</gene>
<evidence type="ECO:0000313" key="3">
    <source>
        <dbReference type="Proteomes" id="UP000281553"/>
    </source>
</evidence>
<dbReference type="AlphaFoldDB" id="A0A3P6TJP7"/>